<dbReference type="AlphaFoldDB" id="A0A1H8YMW8"/>
<protein>
    <submittedName>
        <fullName evidence="2">CcmD family protein</fullName>
    </submittedName>
</protein>
<organism evidence="2 3">
    <name type="scientific">Amycolatopsis saalfeldensis</name>
    <dbReference type="NCBI Taxonomy" id="394193"/>
    <lineage>
        <taxon>Bacteria</taxon>
        <taxon>Bacillati</taxon>
        <taxon>Actinomycetota</taxon>
        <taxon>Actinomycetes</taxon>
        <taxon>Pseudonocardiales</taxon>
        <taxon>Pseudonocardiaceae</taxon>
        <taxon>Amycolatopsis</taxon>
    </lineage>
</organism>
<keyword evidence="1" id="KW-1133">Transmembrane helix</keyword>
<keyword evidence="1" id="KW-0812">Transmembrane</keyword>
<dbReference type="Proteomes" id="UP000198582">
    <property type="component" value="Unassembled WGS sequence"/>
</dbReference>
<gene>
    <name evidence="2" type="ORF">SAMN04489732_12822</name>
</gene>
<name>A0A1H8YMW8_9PSEU</name>
<evidence type="ECO:0000313" key="3">
    <source>
        <dbReference type="Proteomes" id="UP000198582"/>
    </source>
</evidence>
<proteinExistence type="predicted"/>
<dbReference type="EMBL" id="FOEF01000028">
    <property type="protein sequence ID" value="SEP53535.1"/>
    <property type="molecule type" value="Genomic_DNA"/>
</dbReference>
<keyword evidence="1" id="KW-0472">Membrane</keyword>
<evidence type="ECO:0000256" key="1">
    <source>
        <dbReference type="SAM" id="Phobius"/>
    </source>
</evidence>
<keyword evidence="3" id="KW-1185">Reference proteome</keyword>
<accession>A0A1H8YMW8</accession>
<feature type="transmembrane region" description="Helical" evidence="1">
    <location>
        <begin position="6"/>
        <end position="23"/>
    </location>
</feature>
<sequence length="39" mass="4687">MSEWAWVAIGFVITFATLAGYTFRLRRRAEAIRQEREQR</sequence>
<reference evidence="2 3" key="1">
    <citation type="submission" date="2016-10" db="EMBL/GenBank/DDBJ databases">
        <authorList>
            <person name="de Groot N.N."/>
        </authorList>
    </citation>
    <scope>NUCLEOTIDE SEQUENCE [LARGE SCALE GENOMIC DNA]</scope>
    <source>
        <strain evidence="2 3">DSM 44993</strain>
    </source>
</reference>
<evidence type="ECO:0000313" key="2">
    <source>
        <dbReference type="EMBL" id="SEP53535.1"/>
    </source>
</evidence>